<evidence type="ECO:0000313" key="2">
    <source>
        <dbReference type="EMBL" id="KAK4089218.1"/>
    </source>
</evidence>
<dbReference type="Proteomes" id="UP001287286">
    <property type="component" value="Unassembled WGS sequence"/>
</dbReference>
<evidence type="ECO:0008006" key="4">
    <source>
        <dbReference type="Google" id="ProtNLM"/>
    </source>
</evidence>
<gene>
    <name evidence="2" type="ORF">Purlil1_6651</name>
</gene>
<dbReference type="EMBL" id="JAWRVI010000021">
    <property type="protein sequence ID" value="KAK4089218.1"/>
    <property type="molecule type" value="Genomic_DNA"/>
</dbReference>
<feature type="region of interest" description="Disordered" evidence="1">
    <location>
        <begin position="97"/>
        <end position="187"/>
    </location>
</feature>
<feature type="compositionally biased region" description="Polar residues" evidence="1">
    <location>
        <begin position="166"/>
        <end position="175"/>
    </location>
</feature>
<protein>
    <recommendedName>
        <fullName evidence="4">PWWP domain-containing protein</fullName>
    </recommendedName>
</protein>
<evidence type="ECO:0000256" key="1">
    <source>
        <dbReference type="SAM" id="MobiDB-lite"/>
    </source>
</evidence>
<proteinExistence type="predicted"/>
<comment type="caution">
    <text evidence="2">The sequence shown here is derived from an EMBL/GenBank/DDBJ whole genome shotgun (WGS) entry which is preliminary data.</text>
</comment>
<reference evidence="2 3" key="1">
    <citation type="journal article" date="2024" name="Microbiol. Resour. Announc.">
        <title>Genome annotations for the ascomycete fungi Trichoderma harzianum, Trichoderma aggressivum, and Purpureocillium lilacinum.</title>
        <authorList>
            <person name="Beijen E.P.W."/>
            <person name="Ohm R.A."/>
        </authorList>
    </citation>
    <scope>NUCLEOTIDE SEQUENCE [LARGE SCALE GENOMIC DNA]</scope>
    <source>
        <strain evidence="2 3">CBS 150709</strain>
    </source>
</reference>
<feature type="region of interest" description="Disordered" evidence="1">
    <location>
        <begin position="1"/>
        <end position="32"/>
    </location>
</feature>
<evidence type="ECO:0000313" key="3">
    <source>
        <dbReference type="Proteomes" id="UP001287286"/>
    </source>
</evidence>
<accession>A0ABR0BYQ0</accession>
<keyword evidence="3" id="KW-1185">Reference proteome</keyword>
<organism evidence="2 3">
    <name type="scientific">Purpureocillium lilacinum</name>
    <name type="common">Paecilomyces lilacinus</name>
    <dbReference type="NCBI Taxonomy" id="33203"/>
    <lineage>
        <taxon>Eukaryota</taxon>
        <taxon>Fungi</taxon>
        <taxon>Dikarya</taxon>
        <taxon>Ascomycota</taxon>
        <taxon>Pezizomycotina</taxon>
        <taxon>Sordariomycetes</taxon>
        <taxon>Hypocreomycetidae</taxon>
        <taxon>Hypocreales</taxon>
        <taxon>Ophiocordycipitaceae</taxon>
        <taxon>Purpureocillium</taxon>
    </lineage>
</organism>
<name>A0ABR0BYQ0_PURLI</name>
<feature type="compositionally biased region" description="Polar residues" evidence="1">
    <location>
        <begin position="1"/>
        <end position="13"/>
    </location>
</feature>
<feature type="compositionally biased region" description="Low complexity" evidence="1">
    <location>
        <begin position="105"/>
        <end position="116"/>
    </location>
</feature>
<feature type="compositionally biased region" description="Basic and acidic residues" evidence="1">
    <location>
        <begin position="178"/>
        <end position="187"/>
    </location>
</feature>
<sequence length="228" mass="24182">MSIPTSGIPSLSNADPDPAAARPPPLSPGSACRPYHVAFQQAVFDRLRSPSSLGKAAQSLLPEDERQFSCPSLGAQPQRATTQIVRVDEPDFLSSVTAAQQDSARPLLPGGRPWPRIGSPDRRTGPAFTGRGGGGGPAATSSVIADIVPTSTRHHTTTHNGKPGSHPTNPQQQPTVPKLDRNSDGKDAALNHGMLLLLQKSPTWPGWIILDAERRLLLVRPPTSVQFA</sequence>